<dbReference type="Pfam" id="PF05255">
    <property type="entry name" value="UPF0220"/>
    <property type="match status" value="1"/>
</dbReference>
<keyword evidence="4 6" id="KW-1133">Transmembrane helix</keyword>
<dbReference type="GO" id="GO:0016020">
    <property type="term" value="C:membrane"/>
    <property type="evidence" value="ECO:0007669"/>
    <property type="project" value="UniProtKB-SubCell"/>
</dbReference>
<feature type="transmembrane region" description="Helical" evidence="6">
    <location>
        <begin position="91"/>
        <end position="115"/>
    </location>
</feature>
<organism evidence="7 8">
    <name type="scientific">Cryptolaemus montrouzieri</name>
    <dbReference type="NCBI Taxonomy" id="559131"/>
    <lineage>
        <taxon>Eukaryota</taxon>
        <taxon>Metazoa</taxon>
        <taxon>Ecdysozoa</taxon>
        <taxon>Arthropoda</taxon>
        <taxon>Hexapoda</taxon>
        <taxon>Insecta</taxon>
        <taxon>Pterygota</taxon>
        <taxon>Neoptera</taxon>
        <taxon>Endopterygota</taxon>
        <taxon>Coleoptera</taxon>
        <taxon>Polyphaga</taxon>
        <taxon>Cucujiformia</taxon>
        <taxon>Coccinelloidea</taxon>
        <taxon>Coccinellidae</taxon>
        <taxon>Scymninae</taxon>
        <taxon>Scymnini</taxon>
        <taxon>Cryptolaemus</taxon>
    </lineage>
</organism>
<dbReference type="Proteomes" id="UP001516400">
    <property type="component" value="Unassembled WGS sequence"/>
</dbReference>
<keyword evidence="5 6" id="KW-0472">Membrane</keyword>
<sequence>MYRVSKCAICELPAFKKNCIVACISGTFFASGWWILFDLQTNYTEFMEEHAIYHLPGVVATLTLLLINLIPLAALQGSVHYSYGALRGKGTAVLCLFLGLMAAFGTMIGATYIWIAEFLLDKSVIQWPGYAILLQNLFIFISNLSFRFGRQETS</sequence>
<evidence type="ECO:0000256" key="3">
    <source>
        <dbReference type="ARBA" id="ARBA00022692"/>
    </source>
</evidence>
<proteinExistence type="inferred from homology"/>
<evidence type="ECO:0000256" key="2">
    <source>
        <dbReference type="ARBA" id="ARBA00005335"/>
    </source>
</evidence>
<name>A0ABD2N7E3_9CUCU</name>
<comment type="similarity">
    <text evidence="2">Belongs to the UPF0220 family.</text>
</comment>
<feature type="transmembrane region" description="Helical" evidence="6">
    <location>
        <begin position="127"/>
        <end position="146"/>
    </location>
</feature>
<evidence type="ECO:0000256" key="4">
    <source>
        <dbReference type="ARBA" id="ARBA00022989"/>
    </source>
</evidence>
<evidence type="ECO:0008006" key="9">
    <source>
        <dbReference type="Google" id="ProtNLM"/>
    </source>
</evidence>
<dbReference type="EMBL" id="JABFTP020000062">
    <property type="protein sequence ID" value="KAL3274136.1"/>
    <property type="molecule type" value="Genomic_DNA"/>
</dbReference>
<comment type="caution">
    <text evidence="7">The sequence shown here is derived from an EMBL/GenBank/DDBJ whole genome shotgun (WGS) entry which is preliminary data.</text>
</comment>
<dbReference type="AlphaFoldDB" id="A0ABD2N7E3"/>
<evidence type="ECO:0000256" key="5">
    <source>
        <dbReference type="ARBA" id="ARBA00023136"/>
    </source>
</evidence>
<protein>
    <recommendedName>
        <fullName evidence="9">Transmembrane protein 50B</fullName>
    </recommendedName>
</protein>
<keyword evidence="3 6" id="KW-0812">Transmembrane</keyword>
<accession>A0ABD2N7E3</accession>
<reference evidence="7 8" key="1">
    <citation type="journal article" date="2021" name="BMC Biol.">
        <title>Horizontally acquired antibacterial genes associated with adaptive radiation of ladybird beetles.</title>
        <authorList>
            <person name="Li H.S."/>
            <person name="Tang X.F."/>
            <person name="Huang Y.H."/>
            <person name="Xu Z.Y."/>
            <person name="Chen M.L."/>
            <person name="Du X.Y."/>
            <person name="Qiu B.Y."/>
            <person name="Chen P.T."/>
            <person name="Zhang W."/>
            <person name="Slipinski A."/>
            <person name="Escalona H.E."/>
            <person name="Waterhouse R.M."/>
            <person name="Zwick A."/>
            <person name="Pang H."/>
        </authorList>
    </citation>
    <scope>NUCLEOTIDE SEQUENCE [LARGE SCALE GENOMIC DNA]</scope>
    <source>
        <strain evidence="7">SYSU2018</strain>
    </source>
</reference>
<evidence type="ECO:0000256" key="6">
    <source>
        <dbReference type="SAM" id="Phobius"/>
    </source>
</evidence>
<dbReference type="PANTHER" id="PTHR13180">
    <property type="entry name" value="SMALL MEMBRANE PROTEIN-RELATED"/>
    <property type="match status" value="1"/>
</dbReference>
<feature type="transmembrane region" description="Helical" evidence="6">
    <location>
        <begin position="57"/>
        <end position="79"/>
    </location>
</feature>
<dbReference type="InterPro" id="IPR007919">
    <property type="entry name" value="UPF0220"/>
</dbReference>
<gene>
    <name evidence="7" type="ORF">HHI36_015550</name>
</gene>
<evidence type="ECO:0000313" key="8">
    <source>
        <dbReference type="Proteomes" id="UP001516400"/>
    </source>
</evidence>
<keyword evidence="8" id="KW-1185">Reference proteome</keyword>
<evidence type="ECO:0000256" key="1">
    <source>
        <dbReference type="ARBA" id="ARBA00004141"/>
    </source>
</evidence>
<feature type="transmembrane region" description="Helical" evidence="6">
    <location>
        <begin position="20"/>
        <end position="37"/>
    </location>
</feature>
<comment type="subcellular location">
    <subcellularLocation>
        <location evidence="1">Membrane</location>
        <topology evidence="1">Multi-pass membrane protein</topology>
    </subcellularLocation>
</comment>
<evidence type="ECO:0000313" key="7">
    <source>
        <dbReference type="EMBL" id="KAL3274136.1"/>
    </source>
</evidence>